<dbReference type="RefSeq" id="WP_131885844.1">
    <property type="nucleotide sequence ID" value="NZ_SMCX01000012.1"/>
</dbReference>
<dbReference type="EMBL" id="SMCX01000012">
    <property type="protein sequence ID" value="TCW23441.1"/>
    <property type="molecule type" value="Genomic_DNA"/>
</dbReference>
<accession>A0A4R3ZT13</accession>
<feature type="region of interest" description="Disordered" evidence="1">
    <location>
        <begin position="39"/>
        <end position="110"/>
    </location>
</feature>
<evidence type="ECO:0000256" key="1">
    <source>
        <dbReference type="SAM" id="MobiDB-lite"/>
    </source>
</evidence>
<evidence type="ECO:0000313" key="3">
    <source>
        <dbReference type="Proteomes" id="UP000295805"/>
    </source>
</evidence>
<dbReference type="AlphaFoldDB" id="A0A4R3ZT13"/>
<feature type="compositionally biased region" description="Gly residues" evidence="1">
    <location>
        <begin position="86"/>
        <end position="101"/>
    </location>
</feature>
<dbReference type="Proteomes" id="UP000295805">
    <property type="component" value="Unassembled WGS sequence"/>
</dbReference>
<organism evidence="2 3">
    <name type="scientific">Dietzia cinnamea</name>
    <dbReference type="NCBI Taxonomy" id="321318"/>
    <lineage>
        <taxon>Bacteria</taxon>
        <taxon>Bacillati</taxon>
        <taxon>Actinomycetota</taxon>
        <taxon>Actinomycetes</taxon>
        <taxon>Mycobacteriales</taxon>
        <taxon>Dietziaceae</taxon>
        <taxon>Dietzia</taxon>
    </lineage>
</organism>
<evidence type="ECO:0000313" key="2">
    <source>
        <dbReference type="EMBL" id="TCW23441.1"/>
    </source>
</evidence>
<proteinExistence type="predicted"/>
<comment type="caution">
    <text evidence="2">The sequence shown here is derived from an EMBL/GenBank/DDBJ whole genome shotgun (WGS) entry which is preliminary data.</text>
</comment>
<name>A0A4R3ZT13_9ACTN</name>
<gene>
    <name evidence="2" type="ORF">EDD19_1121</name>
</gene>
<feature type="compositionally biased region" description="Gly residues" evidence="1">
    <location>
        <begin position="63"/>
        <end position="79"/>
    </location>
</feature>
<protein>
    <submittedName>
        <fullName evidence="2">Uncharacterized protein</fullName>
    </submittedName>
</protein>
<sequence length="253" mass="23711">MLLALGSMPGVANAQSVEIGIGVSAVVGSVALGAALGSTGDVDSSGGTGSDQLTGSLDNIGGSSEGGSSEGGSLEGGSLGDLTGSLEGGSSEGGSLEGGSLGDLTGSLEGGSDEGAGSLATILGSLTGSLEGGSEGGSLDDVTGSLEGIFESITAGSSNPGSSDNTIDLGSVTDIVGSSGSNSLDAGAILAVGSLAAGSIGLGLAISGGVNLPPLPAINVGAVCNLPQEAIDFLKDNGSMERHECEPEQQLPS</sequence>
<reference evidence="2 3" key="1">
    <citation type="submission" date="2019-03" db="EMBL/GenBank/DDBJ databases">
        <title>Root nodule microbial communities of legume samples collected from USA, Mexico and Botswana.</title>
        <authorList>
            <person name="Hirsch A."/>
        </authorList>
    </citation>
    <scope>NUCLEOTIDE SEQUENCE [LARGE SCALE GENOMIC DNA]</scope>
    <source>
        <strain evidence="2 3">55</strain>
    </source>
</reference>